<keyword evidence="1" id="KW-0808">Transferase</keyword>
<keyword evidence="4" id="KW-1185">Reference proteome</keyword>
<evidence type="ECO:0000256" key="1">
    <source>
        <dbReference type="ARBA" id="ARBA00022679"/>
    </source>
</evidence>
<accession>A0A918Y0G8</accession>
<dbReference type="GO" id="GO:0008168">
    <property type="term" value="F:methyltransferase activity"/>
    <property type="evidence" value="ECO:0007669"/>
    <property type="project" value="UniProtKB-ARBA"/>
</dbReference>
<dbReference type="Proteomes" id="UP000608955">
    <property type="component" value="Unassembled WGS sequence"/>
</dbReference>
<dbReference type="SUPFAM" id="SSF53335">
    <property type="entry name" value="S-adenosyl-L-methionine-dependent methyltransferases"/>
    <property type="match status" value="1"/>
</dbReference>
<dbReference type="InterPro" id="IPR041698">
    <property type="entry name" value="Methyltransf_25"/>
</dbReference>
<name>A0A918Y0G8_9ACTN</name>
<sequence length="225" mass="25017">MDIEHQTRLAWDAYGTHHLWRGTPLTEVDQITWGPAANAPGDAILGDIRGLRVLDIGCGPARHAAHLARTYGAQVDGVDASLSQIERARGRYPDVPGLRLVHADAVEYLRRTAPYDVIYSLSTFHFLNPHRLLPALAVALRPGGRLYFTVLHTNSAGHGPTSAVTPRPEILRLADGDDLTVHMWVLTAELWEDLLVHYGFRVQGITVLDTPEENNRASYRLFQVH</sequence>
<dbReference type="AlphaFoldDB" id="A0A918Y0G8"/>
<reference evidence="3" key="1">
    <citation type="journal article" date="2014" name="Int. J. Syst. Evol. Microbiol.">
        <title>Complete genome sequence of Corynebacterium casei LMG S-19264T (=DSM 44701T), isolated from a smear-ripened cheese.</title>
        <authorList>
            <consortium name="US DOE Joint Genome Institute (JGI-PGF)"/>
            <person name="Walter F."/>
            <person name="Albersmeier A."/>
            <person name="Kalinowski J."/>
            <person name="Ruckert C."/>
        </authorList>
    </citation>
    <scope>NUCLEOTIDE SEQUENCE</scope>
    <source>
        <strain evidence="3">JCM 4654</strain>
    </source>
</reference>
<reference evidence="3" key="2">
    <citation type="submission" date="2020-09" db="EMBL/GenBank/DDBJ databases">
        <authorList>
            <person name="Sun Q."/>
            <person name="Ohkuma M."/>
        </authorList>
    </citation>
    <scope>NUCLEOTIDE SEQUENCE</scope>
    <source>
        <strain evidence="3">JCM 4654</strain>
    </source>
</reference>
<dbReference type="InterPro" id="IPR029063">
    <property type="entry name" value="SAM-dependent_MTases_sf"/>
</dbReference>
<evidence type="ECO:0000259" key="2">
    <source>
        <dbReference type="Pfam" id="PF13649"/>
    </source>
</evidence>
<dbReference type="GO" id="GO:0017000">
    <property type="term" value="P:antibiotic biosynthetic process"/>
    <property type="evidence" value="ECO:0007669"/>
    <property type="project" value="UniProtKB-ARBA"/>
</dbReference>
<evidence type="ECO:0000313" key="3">
    <source>
        <dbReference type="EMBL" id="GHD86904.1"/>
    </source>
</evidence>
<feature type="domain" description="Methyltransferase" evidence="2">
    <location>
        <begin position="53"/>
        <end position="144"/>
    </location>
</feature>
<gene>
    <name evidence="3" type="ORF">GCM10010508_16580</name>
</gene>
<comment type="caution">
    <text evidence="3">The sequence shown here is derived from an EMBL/GenBank/DDBJ whole genome shotgun (WGS) entry which is preliminary data.</text>
</comment>
<dbReference type="PANTHER" id="PTHR43861">
    <property type="entry name" value="TRANS-ACONITATE 2-METHYLTRANSFERASE-RELATED"/>
    <property type="match status" value="1"/>
</dbReference>
<dbReference type="Pfam" id="PF13649">
    <property type="entry name" value="Methyltransf_25"/>
    <property type="match status" value="1"/>
</dbReference>
<dbReference type="CDD" id="cd02440">
    <property type="entry name" value="AdoMet_MTases"/>
    <property type="match status" value="1"/>
</dbReference>
<dbReference type="Gene3D" id="3.40.50.150">
    <property type="entry name" value="Vaccinia Virus protein VP39"/>
    <property type="match status" value="1"/>
</dbReference>
<dbReference type="EMBL" id="BMVF01000004">
    <property type="protein sequence ID" value="GHD86904.1"/>
    <property type="molecule type" value="Genomic_DNA"/>
</dbReference>
<proteinExistence type="predicted"/>
<evidence type="ECO:0000313" key="4">
    <source>
        <dbReference type="Proteomes" id="UP000608955"/>
    </source>
</evidence>
<organism evidence="3 4">
    <name type="scientific">Streptomyces naganishii JCM 4654</name>
    <dbReference type="NCBI Taxonomy" id="1306179"/>
    <lineage>
        <taxon>Bacteria</taxon>
        <taxon>Bacillati</taxon>
        <taxon>Actinomycetota</taxon>
        <taxon>Actinomycetes</taxon>
        <taxon>Kitasatosporales</taxon>
        <taxon>Streptomycetaceae</taxon>
        <taxon>Streptomyces</taxon>
    </lineage>
</organism>
<dbReference type="RefSeq" id="WP_229865109.1">
    <property type="nucleotide sequence ID" value="NZ_BMVF01000004.1"/>
</dbReference>
<protein>
    <recommendedName>
        <fullName evidence="2">Methyltransferase domain-containing protein</fullName>
    </recommendedName>
</protein>